<evidence type="ECO:0000313" key="13">
    <source>
        <dbReference type="Proteomes" id="UP001176521"/>
    </source>
</evidence>
<keyword evidence="8 10" id="KW-0472">Membrane</keyword>
<keyword evidence="7 10" id="KW-1133">Transmembrane helix</keyword>
<evidence type="ECO:0000256" key="11">
    <source>
        <dbReference type="SAM" id="SignalP"/>
    </source>
</evidence>
<evidence type="ECO:0000256" key="6">
    <source>
        <dbReference type="ARBA" id="ARBA00022824"/>
    </source>
</evidence>
<dbReference type="InterPro" id="IPR005599">
    <property type="entry name" value="GPI_mannosylTrfase"/>
</dbReference>
<keyword evidence="11" id="KW-0732">Signal</keyword>
<protein>
    <recommendedName>
        <fullName evidence="10">Mannosyltransferase</fullName>
        <ecNumber evidence="10">2.4.1.-</ecNumber>
    </recommendedName>
</protein>
<sequence length="662" mass="72820">MAKATAAATAAVAAAGPFSVLLLIRLLNAACAQTYFQPDEFWQSLEVAHRIVFGYGHSTWEWRDGRATSPSSSLLSSDDSGWDAVMAGSPVRSIAYPAVFVPVYWALKVLALDDTFLLTLLPRLLQGVFAAVGDWYAFRLARRCASERVAWIFLVLTYTSPYALHTATRTFSNSLETTLTAAALHYWPASPRGGKFDLRASLLPISLAFMIRPTSAVLWIFLGADLLLRSPRAAPIIVAQCTVAVAGALAVQVLLDSLYFGRLTVTALSFLQVNVLGKSPISLFYGHSAVHYYFSQGIPVICTALTPWAVVGWASTFRSARAFGGVQQPDTVQLLSRATLWVTLCMSTLGHKEWRFLQQLGPLWLLFAAIVLDQRRQESEETGQKRTDEKHGSIGDSSLLSKLKTAWRDICGGGGRPASLLARSSAALPGWAHGLLNRLPSLHHLLYAQIPLTAYLLLGHGRGQTQVMRVLHAQSSKIASVGFLMPCHSTPWQAWLHTPQLEGPSLPSGNGGKAWFLSCEPPLDVEDTMAYRDQTRVFYEDPLEYLKSRFPARVDPAFPSSPYPPSESDALDGSKEWRHTWPSHFVLFETLLRKGRRKGGSDQTGLLLGDGEGNTKLGMTVGSYLRSLGYAEVERLWNGFGSDDENRWGDVLVLAWKRPRPS</sequence>
<keyword evidence="13" id="KW-1185">Reference proteome</keyword>
<comment type="subcellular location">
    <subcellularLocation>
        <location evidence="1 10">Endoplasmic reticulum membrane</location>
        <topology evidence="1 10">Multi-pass membrane protein</topology>
    </subcellularLocation>
</comment>
<dbReference type="Pfam" id="PF03901">
    <property type="entry name" value="Glyco_transf_22"/>
    <property type="match status" value="2"/>
</dbReference>
<evidence type="ECO:0000256" key="8">
    <source>
        <dbReference type="ARBA" id="ARBA00023136"/>
    </source>
</evidence>
<dbReference type="PANTHER" id="PTHR22760:SF4">
    <property type="entry name" value="GPI MANNOSYLTRANSFERASE 3"/>
    <property type="match status" value="1"/>
</dbReference>
<comment type="similarity">
    <text evidence="2">Belongs to the glycosyltransferase 22 family. PIGB subfamily.</text>
</comment>
<evidence type="ECO:0000256" key="5">
    <source>
        <dbReference type="ARBA" id="ARBA00022692"/>
    </source>
</evidence>
<evidence type="ECO:0000313" key="12">
    <source>
        <dbReference type="EMBL" id="KAK0538944.1"/>
    </source>
</evidence>
<keyword evidence="5 10" id="KW-0812">Transmembrane</keyword>
<name>A0AAN6GFP0_9BASI</name>
<evidence type="ECO:0000256" key="9">
    <source>
        <dbReference type="ARBA" id="ARBA00024708"/>
    </source>
</evidence>
<feature type="signal peptide" evidence="11">
    <location>
        <begin position="1"/>
        <end position="32"/>
    </location>
</feature>
<keyword evidence="4" id="KW-0808">Transferase</keyword>
<feature type="chain" id="PRO_5042871559" description="Mannosyltransferase" evidence="11">
    <location>
        <begin position="33"/>
        <end position="662"/>
    </location>
</feature>
<dbReference type="PANTHER" id="PTHR22760">
    <property type="entry name" value="GLYCOSYLTRANSFERASE"/>
    <property type="match status" value="1"/>
</dbReference>
<feature type="transmembrane region" description="Helical" evidence="10">
    <location>
        <begin position="234"/>
        <end position="253"/>
    </location>
</feature>
<dbReference type="AlphaFoldDB" id="A0AAN6GFP0"/>
<feature type="transmembrane region" description="Helical" evidence="10">
    <location>
        <begin position="289"/>
        <end position="310"/>
    </location>
</feature>
<evidence type="ECO:0000256" key="2">
    <source>
        <dbReference type="ARBA" id="ARBA00006065"/>
    </source>
</evidence>
<dbReference type="GO" id="GO:0006506">
    <property type="term" value="P:GPI anchor biosynthetic process"/>
    <property type="evidence" value="ECO:0007669"/>
    <property type="project" value="TreeGrafter"/>
</dbReference>
<feature type="transmembrane region" description="Helical" evidence="10">
    <location>
        <begin position="259"/>
        <end position="277"/>
    </location>
</feature>
<evidence type="ECO:0000256" key="10">
    <source>
        <dbReference type="RuleBase" id="RU363075"/>
    </source>
</evidence>
<evidence type="ECO:0000256" key="4">
    <source>
        <dbReference type="ARBA" id="ARBA00022679"/>
    </source>
</evidence>
<evidence type="ECO:0000256" key="1">
    <source>
        <dbReference type="ARBA" id="ARBA00004477"/>
    </source>
</evidence>
<keyword evidence="3 10" id="KW-0328">Glycosyltransferase</keyword>
<comment type="caution">
    <text evidence="12">The sequence shown here is derived from an EMBL/GenBank/DDBJ whole genome shotgun (WGS) entry which is preliminary data.</text>
</comment>
<dbReference type="EC" id="2.4.1.-" evidence="10"/>
<gene>
    <name evidence="12" type="primary">GPI10</name>
    <name evidence="12" type="ORF">OC842_001141</name>
</gene>
<dbReference type="EMBL" id="JAPDMQ010000038">
    <property type="protein sequence ID" value="KAK0538944.1"/>
    <property type="molecule type" value="Genomic_DNA"/>
</dbReference>
<evidence type="ECO:0000256" key="7">
    <source>
        <dbReference type="ARBA" id="ARBA00022989"/>
    </source>
</evidence>
<dbReference type="GO" id="GO:0005789">
    <property type="term" value="C:endoplasmic reticulum membrane"/>
    <property type="evidence" value="ECO:0007669"/>
    <property type="project" value="UniProtKB-SubCell"/>
</dbReference>
<comment type="function">
    <text evidence="9">Mannosyltransferase involved in glycosylphosphatidylinositol-anchor biosynthesis. Transfers the third mannose to Man2-GlcN-acyl-PI during GPI precursor assembly.</text>
</comment>
<proteinExistence type="inferred from homology"/>
<dbReference type="Proteomes" id="UP001176521">
    <property type="component" value="Unassembled WGS sequence"/>
</dbReference>
<evidence type="ECO:0000256" key="3">
    <source>
        <dbReference type="ARBA" id="ARBA00022676"/>
    </source>
</evidence>
<accession>A0AAN6GFP0</accession>
<feature type="transmembrane region" description="Helical" evidence="10">
    <location>
        <begin position="202"/>
        <end position="222"/>
    </location>
</feature>
<organism evidence="12 13">
    <name type="scientific">Tilletia horrida</name>
    <dbReference type="NCBI Taxonomy" id="155126"/>
    <lineage>
        <taxon>Eukaryota</taxon>
        <taxon>Fungi</taxon>
        <taxon>Dikarya</taxon>
        <taxon>Basidiomycota</taxon>
        <taxon>Ustilaginomycotina</taxon>
        <taxon>Exobasidiomycetes</taxon>
        <taxon>Tilletiales</taxon>
        <taxon>Tilletiaceae</taxon>
        <taxon>Tilletia</taxon>
    </lineage>
</organism>
<keyword evidence="6 10" id="KW-0256">Endoplasmic reticulum</keyword>
<dbReference type="GO" id="GO:0000026">
    <property type="term" value="F:alpha-1,2-mannosyltransferase activity"/>
    <property type="evidence" value="ECO:0007669"/>
    <property type="project" value="TreeGrafter"/>
</dbReference>
<reference evidence="12" key="1">
    <citation type="journal article" date="2023" name="PhytoFront">
        <title>Draft Genome Resources of Seven Strains of Tilletia horrida, Causal Agent of Kernel Smut of Rice.</title>
        <authorList>
            <person name="Khanal S."/>
            <person name="Antony Babu S."/>
            <person name="Zhou X.G."/>
        </authorList>
    </citation>
    <scope>NUCLEOTIDE SEQUENCE</scope>
    <source>
        <strain evidence="12">TX3</strain>
    </source>
</reference>
<feature type="transmembrane region" description="Helical" evidence="10">
    <location>
        <begin position="149"/>
        <end position="167"/>
    </location>
</feature>